<name>A0AAN7PQC4_9MYRT</name>
<organism evidence="1 2">
    <name type="scientific">Trapa incisa</name>
    <dbReference type="NCBI Taxonomy" id="236973"/>
    <lineage>
        <taxon>Eukaryota</taxon>
        <taxon>Viridiplantae</taxon>
        <taxon>Streptophyta</taxon>
        <taxon>Embryophyta</taxon>
        <taxon>Tracheophyta</taxon>
        <taxon>Spermatophyta</taxon>
        <taxon>Magnoliopsida</taxon>
        <taxon>eudicotyledons</taxon>
        <taxon>Gunneridae</taxon>
        <taxon>Pentapetalae</taxon>
        <taxon>rosids</taxon>
        <taxon>malvids</taxon>
        <taxon>Myrtales</taxon>
        <taxon>Lythraceae</taxon>
        <taxon>Trapa</taxon>
    </lineage>
</organism>
<evidence type="ECO:0000313" key="1">
    <source>
        <dbReference type="EMBL" id="KAK4752702.1"/>
    </source>
</evidence>
<accession>A0AAN7PQC4</accession>
<dbReference type="AlphaFoldDB" id="A0AAN7PQC4"/>
<comment type="caution">
    <text evidence="1">The sequence shown here is derived from an EMBL/GenBank/DDBJ whole genome shotgun (WGS) entry which is preliminary data.</text>
</comment>
<sequence length="100" mass="10698">MPSLGAIAVSELLPSIPLPLLLLNSTVSFVHLFSTCDFDRLPSLCLGTFRPFGASSVRSLNQLPSYLTLYSGAALKAVQWTLPTGTGVSCRLILCGDIER</sequence>
<dbReference type="Proteomes" id="UP001345219">
    <property type="component" value="Chromosome 16"/>
</dbReference>
<proteinExistence type="predicted"/>
<evidence type="ECO:0000313" key="2">
    <source>
        <dbReference type="Proteomes" id="UP001345219"/>
    </source>
</evidence>
<reference evidence="1 2" key="1">
    <citation type="journal article" date="2023" name="Hortic Res">
        <title>Pangenome of water caltrop reveals structural variations and asymmetric subgenome divergence after allopolyploidization.</title>
        <authorList>
            <person name="Zhang X."/>
            <person name="Chen Y."/>
            <person name="Wang L."/>
            <person name="Yuan Y."/>
            <person name="Fang M."/>
            <person name="Shi L."/>
            <person name="Lu R."/>
            <person name="Comes H.P."/>
            <person name="Ma Y."/>
            <person name="Chen Y."/>
            <person name="Huang G."/>
            <person name="Zhou Y."/>
            <person name="Zheng Z."/>
            <person name="Qiu Y."/>
        </authorList>
    </citation>
    <scope>NUCLEOTIDE SEQUENCE [LARGE SCALE GENOMIC DNA]</scope>
    <source>
        <tissue evidence="1">Roots</tissue>
    </source>
</reference>
<protein>
    <submittedName>
        <fullName evidence="1">Uncharacterized protein</fullName>
    </submittedName>
</protein>
<gene>
    <name evidence="1" type="ORF">SAY87_021500</name>
</gene>
<dbReference type="EMBL" id="JAXIOK010000016">
    <property type="protein sequence ID" value="KAK4752702.1"/>
    <property type="molecule type" value="Genomic_DNA"/>
</dbReference>
<keyword evidence="2" id="KW-1185">Reference proteome</keyword>